<keyword evidence="1" id="KW-0472">Membrane</keyword>
<name>A0ABU1VQV5_9GAMM</name>
<keyword evidence="3" id="KW-1185">Reference proteome</keyword>
<dbReference type="Pfam" id="PF14316">
    <property type="entry name" value="DUF4381"/>
    <property type="match status" value="1"/>
</dbReference>
<evidence type="ECO:0008006" key="4">
    <source>
        <dbReference type="Google" id="ProtNLM"/>
    </source>
</evidence>
<evidence type="ECO:0000256" key="1">
    <source>
        <dbReference type="SAM" id="Phobius"/>
    </source>
</evidence>
<proteinExistence type="predicted"/>
<keyword evidence="1" id="KW-1133">Transmembrane helix</keyword>
<evidence type="ECO:0000313" key="2">
    <source>
        <dbReference type="EMBL" id="MDR7099735.1"/>
    </source>
</evidence>
<dbReference type="EMBL" id="JAVDVW010000002">
    <property type="protein sequence ID" value="MDR7099735.1"/>
    <property type="molecule type" value="Genomic_DNA"/>
</dbReference>
<keyword evidence="1" id="KW-0812">Transmembrane</keyword>
<dbReference type="RefSeq" id="WP_310054120.1">
    <property type="nucleotide sequence ID" value="NZ_JAVDVW010000002.1"/>
</dbReference>
<accession>A0ABU1VQV5</accession>
<evidence type="ECO:0000313" key="3">
    <source>
        <dbReference type="Proteomes" id="UP001267878"/>
    </source>
</evidence>
<sequence length="150" mass="16395">MTDSTLVLRDIHQGIAPPWWPPAPGWWIAGALVLALGAAYAAWRNHERGKQRRVANLFDSAMEAANDLPEQVAAMSELLRRAGRRGNPLADKLQGEAWLAWLDAGDARQSFGLGAGRLLLDGGFRRDVDAGDVAALRALARARFIAWMVK</sequence>
<reference evidence="2 3" key="1">
    <citation type="submission" date="2023-07" db="EMBL/GenBank/DDBJ databases">
        <title>Sorghum-associated microbial communities from plants grown in Nebraska, USA.</title>
        <authorList>
            <person name="Schachtman D."/>
        </authorList>
    </citation>
    <scope>NUCLEOTIDE SEQUENCE [LARGE SCALE GENOMIC DNA]</scope>
    <source>
        <strain evidence="2 3">BE187</strain>
    </source>
</reference>
<organism evidence="2 3">
    <name type="scientific">Agrilutibacter niabensis</name>
    <dbReference type="NCBI Taxonomy" id="380628"/>
    <lineage>
        <taxon>Bacteria</taxon>
        <taxon>Pseudomonadati</taxon>
        <taxon>Pseudomonadota</taxon>
        <taxon>Gammaproteobacteria</taxon>
        <taxon>Lysobacterales</taxon>
        <taxon>Lysobacteraceae</taxon>
        <taxon>Agrilutibacter</taxon>
    </lineage>
</organism>
<feature type="transmembrane region" description="Helical" evidence="1">
    <location>
        <begin position="25"/>
        <end position="43"/>
    </location>
</feature>
<dbReference type="Proteomes" id="UP001267878">
    <property type="component" value="Unassembled WGS sequence"/>
</dbReference>
<gene>
    <name evidence="2" type="ORF">J2X04_002116</name>
</gene>
<dbReference type="InterPro" id="IPR025489">
    <property type="entry name" value="DUF4381"/>
</dbReference>
<protein>
    <recommendedName>
        <fullName evidence="4">DUF4381 domain-containing protein</fullName>
    </recommendedName>
</protein>
<comment type="caution">
    <text evidence="2">The sequence shown here is derived from an EMBL/GenBank/DDBJ whole genome shotgun (WGS) entry which is preliminary data.</text>
</comment>